<dbReference type="AlphaFoldDB" id="A0A085TVE9"/>
<keyword evidence="2" id="KW-1185">Reference proteome</keyword>
<evidence type="ECO:0000313" key="2">
    <source>
        <dbReference type="Proteomes" id="UP000028607"/>
    </source>
</evidence>
<proteinExistence type="predicted"/>
<reference evidence="1 2" key="2">
    <citation type="journal article" date="2015" name="Antonie Van Leeuwenhoek">
        <title>Thioclava indica sp. nov., isolated from surface seawater of the Indian Ocean.</title>
        <authorList>
            <person name="Liu Y."/>
            <person name="Lai Q."/>
            <person name="Du J."/>
            <person name="Xu H."/>
            <person name="Jiang L."/>
            <person name="Shao Z."/>
        </authorList>
    </citation>
    <scope>NUCLEOTIDE SEQUENCE [LARGE SCALE GENOMIC DNA]</scope>
    <source>
        <strain evidence="1 2">13D2W-2</strain>
    </source>
</reference>
<organism evidence="1 2">
    <name type="scientific">Thioclava atlantica</name>
    <dbReference type="NCBI Taxonomy" id="1317124"/>
    <lineage>
        <taxon>Bacteria</taxon>
        <taxon>Pseudomonadati</taxon>
        <taxon>Pseudomonadota</taxon>
        <taxon>Alphaproteobacteria</taxon>
        <taxon>Rhodobacterales</taxon>
        <taxon>Paracoccaceae</taxon>
        <taxon>Thioclava</taxon>
    </lineage>
</organism>
<dbReference type="Proteomes" id="UP000028607">
    <property type="component" value="Unassembled WGS sequence"/>
</dbReference>
<evidence type="ECO:0000313" key="1">
    <source>
        <dbReference type="EMBL" id="KFE34696.1"/>
    </source>
</evidence>
<reference evidence="2" key="1">
    <citation type="submission" date="2013-04" db="EMBL/GenBank/DDBJ databases">
        <title>Thioclava sp. 13D2W-2 Genome Sequencing.</title>
        <authorList>
            <person name="Lai Q."/>
            <person name="Li G."/>
            <person name="Shao Z."/>
        </authorList>
    </citation>
    <scope>NUCLEOTIDE SEQUENCE [LARGE SCALE GENOMIC DNA]</scope>
    <source>
        <strain evidence="2">13D2W-2</strain>
    </source>
</reference>
<accession>A0A085TVE9</accession>
<name>A0A085TVE9_9RHOB</name>
<dbReference type="eggNOG" id="ENOG50343ZH">
    <property type="taxonomic scope" value="Bacteria"/>
</dbReference>
<gene>
    <name evidence="1" type="ORF">DW2_10841</name>
</gene>
<sequence>MLDVIRKGKMPGALRYKVIETGLIGRVTAQAFPGDALNGQRIVEFILVLVSPAGCIRLHCSAPG</sequence>
<protein>
    <submittedName>
        <fullName evidence="1">Uncharacterized protein</fullName>
    </submittedName>
</protein>
<dbReference type="EMBL" id="AQRC01000008">
    <property type="protein sequence ID" value="KFE34696.1"/>
    <property type="molecule type" value="Genomic_DNA"/>
</dbReference>
<comment type="caution">
    <text evidence="1">The sequence shown here is derived from an EMBL/GenBank/DDBJ whole genome shotgun (WGS) entry which is preliminary data.</text>
</comment>